<dbReference type="EMBL" id="PDKK01000001">
    <property type="protein sequence ID" value="RXK08306.1"/>
    <property type="molecule type" value="Genomic_DNA"/>
</dbReference>
<evidence type="ECO:0000256" key="1">
    <source>
        <dbReference type="SAM" id="SignalP"/>
    </source>
</evidence>
<evidence type="ECO:0008006" key="4">
    <source>
        <dbReference type="Google" id="ProtNLM"/>
    </source>
</evidence>
<dbReference type="Proteomes" id="UP000289758">
    <property type="component" value="Unassembled WGS sequence"/>
</dbReference>
<organism evidence="2 3">
    <name type="scientific">Halarcobacter ebronensis</name>
    <dbReference type="NCBI Taxonomy" id="1462615"/>
    <lineage>
        <taxon>Bacteria</taxon>
        <taxon>Pseudomonadati</taxon>
        <taxon>Campylobacterota</taxon>
        <taxon>Epsilonproteobacteria</taxon>
        <taxon>Campylobacterales</taxon>
        <taxon>Arcobacteraceae</taxon>
        <taxon>Halarcobacter</taxon>
    </lineage>
</organism>
<evidence type="ECO:0000313" key="3">
    <source>
        <dbReference type="Proteomes" id="UP000289758"/>
    </source>
</evidence>
<feature type="signal peptide" evidence="1">
    <location>
        <begin position="1"/>
        <end position="24"/>
    </location>
</feature>
<dbReference type="AlphaFoldDB" id="A0A4Q1ATG9"/>
<name>A0A4Q1ATG9_9BACT</name>
<reference evidence="2 3" key="1">
    <citation type="submission" date="2017-10" db="EMBL/GenBank/DDBJ databases">
        <title>Genomics of the genus Arcobacter.</title>
        <authorList>
            <person name="Perez-Cataluna A."/>
            <person name="Figueras M.J."/>
        </authorList>
    </citation>
    <scope>NUCLEOTIDE SEQUENCE [LARGE SCALE GENOMIC DNA]</scope>
    <source>
        <strain evidence="2 3">CECT 8441</strain>
    </source>
</reference>
<feature type="chain" id="PRO_5021005034" description="Lipoprotein" evidence="1">
    <location>
        <begin position="25"/>
        <end position="132"/>
    </location>
</feature>
<keyword evidence="1" id="KW-0732">Signal</keyword>
<dbReference type="OrthoDB" id="9815328at2"/>
<dbReference type="PROSITE" id="PS51257">
    <property type="entry name" value="PROKAR_LIPOPROTEIN"/>
    <property type="match status" value="1"/>
</dbReference>
<dbReference type="RefSeq" id="WP_129085883.1">
    <property type="nucleotide sequence ID" value="NZ_CP053836.1"/>
</dbReference>
<sequence length="132" mass="14726">MKSTFKVLAIISVALLLFTGCRTAAVYNVVEQPTRVKNDVTNDKIFKAIKTAGLSLGWQVRKVKDGLAEAQLNIRTHMALVEIPYTHDSFSINYKNSANLNYDATKGTIHNNYNGWVQNLRNAITLQISALE</sequence>
<protein>
    <recommendedName>
        <fullName evidence="4">Lipoprotein</fullName>
    </recommendedName>
</protein>
<evidence type="ECO:0000313" key="2">
    <source>
        <dbReference type="EMBL" id="RXK08306.1"/>
    </source>
</evidence>
<proteinExistence type="predicted"/>
<comment type="caution">
    <text evidence="2">The sequence shown here is derived from an EMBL/GenBank/DDBJ whole genome shotgun (WGS) entry which is preliminary data.</text>
</comment>
<gene>
    <name evidence="2" type="ORF">CRV07_00430</name>
</gene>
<accession>A0A4Q1ATG9</accession>
<keyword evidence="3" id="KW-1185">Reference proteome</keyword>